<dbReference type="Proteomes" id="UP001141806">
    <property type="component" value="Unassembled WGS sequence"/>
</dbReference>
<sequence length="207" mass="23374">MKKELYNAVARGESEKLEEFKSELEFQETHQKNTVLDVAVKIAAPKTPYESGGELGLIRKICELRPSLIGRANSKGDTPLHIAARGGRYDLVGILIDESRFDDGVLTMVNSKKDTALHEALRSRNFYYLVYKPLPVVEALIRKNEELSNLINEDSESPVFIAARKGLYESLELLLKYSTQYGGPGMQNDRFARRSSFKGRRNPLHTV</sequence>
<dbReference type="PROSITE" id="PS50088">
    <property type="entry name" value="ANK_REPEAT"/>
    <property type="match status" value="1"/>
</dbReference>
<reference evidence="2" key="1">
    <citation type="journal article" date="2023" name="Plant J.">
        <title>The genome of the king protea, Protea cynaroides.</title>
        <authorList>
            <person name="Chang J."/>
            <person name="Duong T.A."/>
            <person name="Schoeman C."/>
            <person name="Ma X."/>
            <person name="Roodt D."/>
            <person name="Barker N."/>
            <person name="Li Z."/>
            <person name="Van de Peer Y."/>
            <person name="Mizrachi E."/>
        </authorList>
    </citation>
    <scope>NUCLEOTIDE SEQUENCE</scope>
    <source>
        <tissue evidence="2">Young leaves</tissue>
    </source>
</reference>
<evidence type="ECO:0000256" key="1">
    <source>
        <dbReference type="PROSITE-ProRule" id="PRU00023"/>
    </source>
</evidence>
<dbReference type="EMBL" id="JAMYWD010000012">
    <property type="protein sequence ID" value="KAJ4950385.1"/>
    <property type="molecule type" value="Genomic_DNA"/>
</dbReference>
<dbReference type="PROSITE" id="PS50297">
    <property type="entry name" value="ANK_REP_REGION"/>
    <property type="match status" value="1"/>
</dbReference>
<dbReference type="OrthoDB" id="1937696at2759"/>
<dbReference type="AlphaFoldDB" id="A0A9Q0GN00"/>
<keyword evidence="1" id="KW-0040">ANK repeat</keyword>
<accession>A0A9Q0GN00</accession>
<feature type="repeat" description="ANK" evidence="1">
    <location>
        <begin position="75"/>
        <end position="97"/>
    </location>
</feature>
<protein>
    <submittedName>
        <fullName evidence="2">Uncharacterized protein</fullName>
    </submittedName>
</protein>
<dbReference type="PANTHER" id="PTHR24121">
    <property type="entry name" value="NO MECHANORECEPTOR POTENTIAL C, ISOFORM D-RELATED"/>
    <property type="match status" value="1"/>
</dbReference>
<name>A0A9Q0GN00_9MAGN</name>
<dbReference type="SUPFAM" id="SSF48403">
    <property type="entry name" value="Ankyrin repeat"/>
    <property type="match status" value="1"/>
</dbReference>
<dbReference type="InterPro" id="IPR036770">
    <property type="entry name" value="Ankyrin_rpt-contain_sf"/>
</dbReference>
<keyword evidence="3" id="KW-1185">Reference proteome</keyword>
<dbReference type="InterPro" id="IPR002110">
    <property type="entry name" value="Ankyrin_rpt"/>
</dbReference>
<comment type="caution">
    <text evidence="2">The sequence shown here is derived from an EMBL/GenBank/DDBJ whole genome shotgun (WGS) entry which is preliminary data.</text>
</comment>
<evidence type="ECO:0000313" key="3">
    <source>
        <dbReference type="Proteomes" id="UP001141806"/>
    </source>
</evidence>
<dbReference type="PANTHER" id="PTHR24121:SF22">
    <property type="entry name" value="PROTEIN ACCELERATED CELL DEATH 6-LIKE"/>
    <property type="match status" value="1"/>
</dbReference>
<dbReference type="SMART" id="SM00248">
    <property type="entry name" value="ANK"/>
    <property type="match status" value="3"/>
</dbReference>
<organism evidence="2 3">
    <name type="scientific">Protea cynaroides</name>
    <dbReference type="NCBI Taxonomy" id="273540"/>
    <lineage>
        <taxon>Eukaryota</taxon>
        <taxon>Viridiplantae</taxon>
        <taxon>Streptophyta</taxon>
        <taxon>Embryophyta</taxon>
        <taxon>Tracheophyta</taxon>
        <taxon>Spermatophyta</taxon>
        <taxon>Magnoliopsida</taxon>
        <taxon>Proteales</taxon>
        <taxon>Proteaceae</taxon>
        <taxon>Protea</taxon>
    </lineage>
</organism>
<gene>
    <name evidence="2" type="ORF">NE237_027217</name>
</gene>
<proteinExistence type="predicted"/>
<dbReference type="Gene3D" id="1.25.40.20">
    <property type="entry name" value="Ankyrin repeat-containing domain"/>
    <property type="match status" value="1"/>
</dbReference>
<dbReference type="Pfam" id="PF12796">
    <property type="entry name" value="Ank_2"/>
    <property type="match status" value="1"/>
</dbReference>
<evidence type="ECO:0000313" key="2">
    <source>
        <dbReference type="EMBL" id="KAJ4950385.1"/>
    </source>
</evidence>